<reference evidence="1" key="1">
    <citation type="submission" date="2022-04" db="EMBL/GenBank/DDBJ databases">
        <title>Genome of the entomopathogenic fungus Entomophthora muscae.</title>
        <authorList>
            <person name="Elya C."/>
            <person name="Lovett B.R."/>
            <person name="Lee E."/>
            <person name="Macias A.M."/>
            <person name="Hajek A.E."/>
            <person name="De Bivort B.L."/>
            <person name="Kasson M.T."/>
            <person name="De Fine Licht H.H."/>
            <person name="Stajich J.E."/>
        </authorList>
    </citation>
    <scope>NUCLEOTIDE SEQUENCE</scope>
    <source>
        <strain evidence="1">Berkeley</strain>
    </source>
</reference>
<evidence type="ECO:0000313" key="1">
    <source>
        <dbReference type="EMBL" id="KAJ9052280.1"/>
    </source>
</evidence>
<accession>A0ACC2RQD7</accession>
<dbReference type="EMBL" id="QTSX02006716">
    <property type="protein sequence ID" value="KAJ9052280.1"/>
    <property type="molecule type" value="Genomic_DNA"/>
</dbReference>
<comment type="caution">
    <text evidence="1">The sequence shown here is derived from an EMBL/GenBank/DDBJ whole genome shotgun (WGS) entry which is preliminary data.</text>
</comment>
<organism evidence="1 2">
    <name type="scientific">Entomophthora muscae</name>
    <dbReference type="NCBI Taxonomy" id="34485"/>
    <lineage>
        <taxon>Eukaryota</taxon>
        <taxon>Fungi</taxon>
        <taxon>Fungi incertae sedis</taxon>
        <taxon>Zoopagomycota</taxon>
        <taxon>Entomophthoromycotina</taxon>
        <taxon>Entomophthoromycetes</taxon>
        <taxon>Entomophthorales</taxon>
        <taxon>Entomophthoraceae</taxon>
        <taxon>Entomophthora</taxon>
    </lineage>
</organism>
<name>A0ACC2RQD7_9FUNG</name>
<evidence type="ECO:0000313" key="2">
    <source>
        <dbReference type="Proteomes" id="UP001165960"/>
    </source>
</evidence>
<dbReference type="Proteomes" id="UP001165960">
    <property type="component" value="Unassembled WGS sequence"/>
</dbReference>
<proteinExistence type="predicted"/>
<gene>
    <name evidence="1" type="ORF">DSO57_1035822</name>
</gene>
<keyword evidence="2" id="KW-1185">Reference proteome</keyword>
<sequence>MSVHNGTLFLIILGIDIVLFILTLFMVMNVTDLDSDIINPIDCCKELNTYVWPEFYAHGLLTLLTVYSGSIFSIILVMPIFAYNMWRFINQKVISDPTSIYRGVSIAKKEYFAKLFFYLAALFYFLIQSMRAFLK</sequence>
<protein>
    <submittedName>
        <fullName evidence="1">Uncharacterized protein</fullName>
    </submittedName>
</protein>